<dbReference type="PRINTS" id="PR00421">
    <property type="entry name" value="THIOREDOXIN"/>
</dbReference>
<dbReference type="PROSITE" id="PS51352">
    <property type="entry name" value="THIOREDOXIN_2"/>
    <property type="match status" value="1"/>
</dbReference>
<proteinExistence type="predicted"/>
<dbReference type="CDD" id="cd02947">
    <property type="entry name" value="TRX_family"/>
    <property type="match status" value="1"/>
</dbReference>
<feature type="domain" description="Thioredoxin" evidence="1">
    <location>
        <begin position="6"/>
        <end position="118"/>
    </location>
</feature>
<keyword evidence="3" id="KW-1185">Reference proteome</keyword>
<organism evidence="2">
    <name type="scientific">Salvia splendens</name>
    <name type="common">Scarlet sage</name>
    <dbReference type="NCBI Taxonomy" id="180675"/>
    <lineage>
        <taxon>Eukaryota</taxon>
        <taxon>Viridiplantae</taxon>
        <taxon>Streptophyta</taxon>
        <taxon>Embryophyta</taxon>
        <taxon>Tracheophyta</taxon>
        <taxon>Spermatophyta</taxon>
        <taxon>Magnoliopsida</taxon>
        <taxon>eudicotyledons</taxon>
        <taxon>Gunneridae</taxon>
        <taxon>Pentapetalae</taxon>
        <taxon>asterids</taxon>
        <taxon>lamiids</taxon>
        <taxon>Lamiales</taxon>
        <taxon>Lamiaceae</taxon>
        <taxon>Nepetoideae</taxon>
        <taxon>Mentheae</taxon>
        <taxon>Salviinae</taxon>
        <taxon>Salvia</taxon>
        <taxon>Salvia subgen. Calosphace</taxon>
        <taxon>core Calosphace</taxon>
    </lineage>
</organism>
<reference evidence="2" key="1">
    <citation type="submission" date="2018-01" db="EMBL/GenBank/DDBJ databases">
        <authorList>
            <person name="Mao J.F."/>
        </authorList>
    </citation>
    <scope>NUCLEOTIDE SEQUENCE</scope>
    <source>
        <strain evidence="2">Huo1</strain>
        <tissue evidence="2">Leaf</tissue>
    </source>
</reference>
<dbReference type="Proteomes" id="UP000298416">
    <property type="component" value="Unassembled WGS sequence"/>
</dbReference>
<gene>
    <name evidence="2" type="ORF">SASPL_130866</name>
</gene>
<dbReference type="Gene3D" id="3.40.30.10">
    <property type="entry name" value="Glutaredoxin"/>
    <property type="match status" value="1"/>
</dbReference>
<dbReference type="EMBL" id="PNBA02000011">
    <property type="protein sequence ID" value="KAG6407866.1"/>
    <property type="molecule type" value="Genomic_DNA"/>
</dbReference>
<reference evidence="2" key="2">
    <citation type="submission" date="2020-08" db="EMBL/GenBank/DDBJ databases">
        <title>Plant Genome Project.</title>
        <authorList>
            <person name="Zhang R.-G."/>
        </authorList>
    </citation>
    <scope>NUCLEOTIDE SEQUENCE</scope>
    <source>
        <strain evidence="2">Huo1</strain>
        <tissue evidence="2">Leaf</tissue>
    </source>
</reference>
<name>A0A8X8X9W0_SALSN</name>
<dbReference type="InterPro" id="IPR050620">
    <property type="entry name" value="Thioredoxin_H-type-like"/>
</dbReference>
<comment type="caution">
    <text evidence="2">The sequence shown here is derived from an EMBL/GenBank/DDBJ whole genome shotgun (WGS) entry which is preliminary data.</text>
</comment>
<dbReference type="AlphaFoldDB" id="A0A8X8X9W0"/>
<evidence type="ECO:0000313" key="2">
    <source>
        <dbReference type="EMBL" id="KAG6407866.1"/>
    </source>
</evidence>
<dbReference type="Pfam" id="PF00085">
    <property type="entry name" value="Thioredoxin"/>
    <property type="match status" value="1"/>
</dbReference>
<sequence>MGVGASTGYGTSPARTYGSTTRKGQLLTIPLVLKLVVDFIAAWCGPCQYIQPAVNEFAETYTDVDFIKIDVDELDDVAQEFGVQTMPTFVLMKRGKEVDKVVGAKKEDLRKKIDKHRI</sequence>
<dbReference type="InterPro" id="IPR036249">
    <property type="entry name" value="Thioredoxin-like_sf"/>
</dbReference>
<protein>
    <recommendedName>
        <fullName evidence="1">Thioredoxin domain-containing protein</fullName>
    </recommendedName>
</protein>
<dbReference type="InterPro" id="IPR013766">
    <property type="entry name" value="Thioredoxin_domain"/>
</dbReference>
<dbReference type="SUPFAM" id="SSF52833">
    <property type="entry name" value="Thioredoxin-like"/>
    <property type="match status" value="1"/>
</dbReference>
<dbReference type="PANTHER" id="PTHR10438:SF463">
    <property type="entry name" value="THIOREDOXIN"/>
    <property type="match status" value="1"/>
</dbReference>
<evidence type="ECO:0000259" key="1">
    <source>
        <dbReference type="PROSITE" id="PS51352"/>
    </source>
</evidence>
<accession>A0A8X8X9W0</accession>
<evidence type="ECO:0000313" key="3">
    <source>
        <dbReference type="Proteomes" id="UP000298416"/>
    </source>
</evidence>
<dbReference type="PANTHER" id="PTHR10438">
    <property type="entry name" value="THIOREDOXIN"/>
    <property type="match status" value="1"/>
</dbReference>